<dbReference type="GO" id="GO:0005524">
    <property type="term" value="F:ATP binding"/>
    <property type="evidence" value="ECO:0007669"/>
    <property type="project" value="UniProtKB-KW"/>
</dbReference>
<gene>
    <name evidence="4" type="ORF">Z051_04930</name>
</gene>
<dbReference type="GO" id="GO:0006355">
    <property type="term" value="P:regulation of DNA-templated transcription"/>
    <property type="evidence" value="ECO:0007669"/>
    <property type="project" value="InterPro"/>
</dbReference>
<dbReference type="PANTHER" id="PTHR16305">
    <property type="entry name" value="TESTICULAR SOLUBLE ADENYLYL CYCLASE"/>
    <property type="match status" value="1"/>
</dbReference>
<name>A0A0M8PIS9_RHORH</name>
<feature type="domain" description="HTH luxR-type" evidence="3">
    <location>
        <begin position="819"/>
        <end position="884"/>
    </location>
</feature>
<dbReference type="Pfam" id="PF13401">
    <property type="entry name" value="AAA_22"/>
    <property type="match status" value="1"/>
</dbReference>
<dbReference type="InterPro" id="IPR027417">
    <property type="entry name" value="P-loop_NTPase"/>
</dbReference>
<protein>
    <submittedName>
        <fullName evidence="4">LuxR family transcriptional regulator</fullName>
    </submittedName>
</protein>
<dbReference type="Gene3D" id="1.10.10.10">
    <property type="entry name" value="Winged helix-like DNA-binding domain superfamily/Winged helix DNA-binding domain"/>
    <property type="match status" value="1"/>
</dbReference>
<dbReference type="PROSITE" id="PS00622">
    <property type="entry name" value="HTH_LUXR_1"/>
    <property type="match status" value="1"/>
</dbReference>
<dbReference type="RefSeq" id="WP_054371660.1">
    <property type="nucleotide sequence ID" value="NZ_AZYO01000006.1"/>
</dbReference>
<organism evidence="4 5">
    <name type="scientific">Rhodococcus rhodochrous KG-21</name>
    <dbReference type="NCBI Taxonomy" id="1441923"/>
    <lineage>
        <taxon>Bacteria</taxon>
        <taxon>Bacillati</taxon>
        <taxon>Actinomycetota</taxon>
        <taxon>Actinomycetes</taxon>
        <taxon>Mycobacteriales</taxon>
        <taxon>Nocardiaceae</taxon>
        <taxon>Rhodococcus</taxon>
    </lineage>
</organism>
<evidence type="ECO:0000259" key="3">
    <source>
        <dbReference type="PROSITE" id="PS50043"/>
    </source>
</evidence>
<dbReference type="Gene3D" id="1.25.40.10">
    <property type="entry name" value="Tetratricopeptide repeat domain"/>
    <property type="match status" value="1"/>
</dbReference>
<dbReference type="GO" id="GO:0003677">
    <property type="term" value="F:DNA binding"/>
    <property type="evidence" value="ECO:0007669"/>
    <property type="project" value="InterPro"/>
</dbReference>
<dbReference type="GO" id="GO:0004016">
    <property type="term" value="F:adenylate cyclase activity"/>
    <property type="evidence" value="ECO:0007669"/>
    <property type="project" value="TreeGrafter"/>
</dbReference>
<dbReference type="Proteomes" id="UP000037712">
    <property type="component" value="Unassembled WGS sequence"/>
</dbReference>
<reference evidence="4 5" key="1">
    <citation type="journal article" date="2015" name="Genome Announc.">
        <title>Draft Genome Sequence of Rhodococcus rhodochrous Strain KG-21, a Soil Isolate from Oil Fields of Krishna-Godavari Basin, India.</title>
        <authorList>
            <person name="Dawar C."/>
            <person name="Aggarwal R.K."/>
        </authorList>
    </citation>
    <scope>NUCLEOTIDE SEQUENCE [LARGE SCALE GENOMIC DNA]</scope>
    <source>
        <strain evidence="4 5">KG-21</strain>
    </source>
</reference>
<accession>A0A0M8PIS9</accession>
<proteinExistence type="predicted"/>
<dbReference type="SUPFAM" id="SSF46894">
    <property type="entry name" value="C-terminal effector domain of the bipartite response regulators"/>
    <property type="match status" value="1"/>
</dbReference>
<dbReference type="Gene3D" id="3.40.50.300">
    <property type="entry name" value="P-loop containing nucleotide triphosphate hydrolases"/>
    <property type="match status" value="1"/>
</dbReference>
<evidence type="ECO:0000256" key="2">
    <source>
        <dbReference type="ARBA" id="ARBA00022840"/>
    </source>
</evidence>
<dbReference type="InterPro" id="IPR049945">
    <property type="entry name" value="AAA_22"/>
</dbReference>
<dbReference type="EMBL" id="AZYO01000006">
    <property type="protein sequence ID" value="KOS57404.1"/>
    <property type="molecule type" value="Genomic_DNA"/>
</dbReference>
<dbReference type="InterPro" id="IPR000792">
    <property type="entry name" value="Tscrpt_reg_LuxR_C"/>
</dbReference>
<dbReference type="AlphaFoldDB" id="A0A0M8PIS9"/>
<dbReference type="PROSITE" id="PS50043">
    <property type="entry name" value="HTH_LUXR_2"/>
    <property type="match status" value="1"/>
</dbReference>
<dbReference type="InterPro" id="IPR036388">
    <property type="entry name" value="WH-like_DNA-bd_sf"/>
</dbReference>
<keyword evidence="2" id="KW-0067">ATP-binding</keyword>
<reference evidence="5" key="2">
    <citation type="submission" date="2015-01" db="EMBL/GenBank/DDBJ databases">
        <title>Draft genome sequence of potential hydrocarbon metabolising strain of Rhodococcus rhodochrous.</title>
        <authorList>
            <person name="Aggarwal R.K."/>
            <person name="Dawar C."/>
        </authorList>
    </citation>
    <scope>NUCLEOTIDE SEQUENCE [LARGE SCALE GENOMIC DNA]</scope>
    <source>
        <strain evidence="5">KG-21</strain>
    </source>
</reference>
<sequence>MNQRWPLIQRRGELEIIVAALTDPDQGGVVLTGDPGVGKTTLARMATDSLSSPVRWIAGTESARTIPLGAFAHLIEAPPAQDPVAFLAAARQALLRDHAPDHARLVLGVDDAHLLDPLSATFLHQLALDRAVHAVATVRNGESVPDAITSLWKDGHLLRLELTPFSRQQCIELIESVLDGPLEELSADLIWDASGGNALFVHHLVVGAREAGTLRRSGGVWQLRGGTAITSELASLLEHRIDHLAPDVLQALQILAFCEPLDLETLCSLAGDNAVEEAEHHGLIDVLDEGRTLSVRYTHPLFGEVVRRRVGRIAGRRLRGQLVEALSTRTPRGPADRIRLAELALDSNRAIDPELLEAAAHDAIVLGNAPLGERLARAAFDDTGDFDAADLLARALLWLGGTTEVESLLASFDPRTLDQGQLVRWGNARISNLFWAMGNADQARHVLDTLHELVTRPPLRTVVDAIGCACATFESRPYEAVITARRILATEPALPWAVEWAFFGGGLALAVMGRGNEVLAMAARSAAVADRVDGLLRFPAGLGEVLALTMTGNLDEAQRRAQTYQDHAAQGHTDAHARVAPSGRYLAWGLANILLGTVETARGRYTQATHRLEQAVAALHVDDSADAISWNVPAYIALAQGYAVLGRTHEAHDALTRAQARGGRHVAIFDPQLQLARAWLAAVQGETSTAITLARTAADTAARTEQFGIEAAALHAATRFGDCTTAARLTELAEQCDGRLVPIAAAQATAWTNADGPGLSAAAADFESLGALADAADAHAQAAIAYRDHGNTRQSIEAAAAAAALAARCDHASSPALGEAAHPLPLTNREREIAAMVAAGLSNRQIAERLVVSVRTVEGHIYRACIKLDVSDRTALAESMKGANRR</sequence>
<dbReference type="SUPFAM" id="SSF48452">
    <property type="entry name" value="TPR-like"/>
    <property type="match status" value="1"/>
</dbReference>
<dbReference type="InterPro" id="IPR016032">
    <property type="entry name" value="Sig_transdc_resp-reg_C-effctor"/>
</dbReference>
<evidence type="ECO:0000313" key="4">
    <source>
        <dbReference type="EMBL" id="KOS57404.1"/>
    </source>
</evidence>
<comment type="caution">
    <text evidence="4">The sequence shown here is derived from an EMBL/GenBank/DDBJ whole genome shotgun (WGS) entry which is preliminary data.</text>
</comment>
<dbReference type="InterPro" id="IPR011990">
    <property type="entry name" value="TPR-like_helical_dom_sf"/>
</dbReference>
<dbReference type="PATRIC" id="fig|1441923.3.peg.1098"/>
<dbReference type="CDD" id="cd06170">
    <property type="entry name" value="LuxR_C_like"/>
    <property type="match status" value="1"/>
</dbReference>
<dbReference type="SMART" id="SM00421">
    <property type="entry name" value="HTH_LUXR"/>
    <property type="match status" value="1"/>
</dbReference>
<dbReference type="PANTHER" id="PTHR16305:SF28">
    <property type="entry name" value="GUANYLATE CYCLASE DOMAIN-CONTAINING PROTEIN"/>
    <property type="match status" value="1"/>
</dbReference>
<evidence type="ECO:0000256" key="1">
    <source>
        <dbReference type="ARBA" id="ARBA00022741"/>
    </source>
</evidence>
<dbReference type="InterPro" id="IPR003593">
    <property type="entry name" value="AAA+_ATPase"/>
</dbReference>
<dbReference type="GO" id="GO:0005737">
    <property type="term" value="C:cytoplasm"/>
    <property type="evidence" value="ECO:0007669"/>
    <property type="project" value="TreeGrafter"/>
</dbReference>
<dbReference type="SMART" id="SM00382">
    <property type="entry name" value="AAA"/>
    <property type="match status" value="1"/>
</dbReference>
<keyword evidence="1" id="KW-0547">Nucleotide-binding</keyword>
<dbReference type="Pfam" id="PF00196">
    <property type="entry name" value="GerE"/>
    <property type="match status" value="1"/>
</dbReference>
<dbReference type="SUPFAM" id="SSF52540">
    <property type="entry name" value="P-loop containing nucleoside triphosphate hydrolases"/>
    <property type="match status" value="1"/>
</dbReference>
<dbReference type="PRINTS" id="PR00038">
    <property type="entry name" value="HTHLUXR"/>
</dbReference>
<evidence type="ECO:0000313" key="5">
    <source>
        <dbReference type="Proteomes" id="UP000037712"/>
    </source>
</evidence>